<sequence length="922" mass="103588">MEEVTGILILNPSNRWFPNCGERPSTEVGPFSIHSIMLSGLFDTEDDEQELAFRIAVDRINADTSVLSRSRLVAQVEKIAVDDSFRATKKVCSLLETGIAGVFGPQSSVTSMHVQSICDAIDVPHVETRWDFQLQRADMSINLFPRPSVLSHAYVDLVKIWGWRSFSLVYDEHEGVIRLQDFLKEAQINDWRVQLYQFRPSHAYRDIFWRIKSAGETRIVLDVKRDTLRTVLKHAQQVGMMTESHNYLITSLDLHTIDMEDFKYGKTNITGFRLVDENNADLQALVVELNTKWSGAIRKLDFPIKTIRTETALMYDAVQLFAKALQDLDGSKSIYFPPISCDSGLRGLDGSSIINFMKPANNRASLNRRAVPPCRCLANVTAANSSIQGLTGKVKFDEQGFRSEFVLDLIYLTKDGLEKIGVWAPGKGINITKNMSNEYDTLLLQNKTLIVTTYVNSPYAMLKDSAEKLTGNARYEGFCIDLIDHLAKLLGFKYIIKEVADRAYGIKNETGHWNGMIGELIGGVADIAIVDLTITSSREEAVDFTMPFMNTGISILFKKPTTKVTTLFSFLSPFSMEVWIYVMGAHIGVSITLFLVGRLSPYEWDNPHPCRQDEQVLENSFSLMNSLWFTIGSLMQQGSDLAPRAMSTRTIAGIWYFFTLIMISSYTANLAAFLTVEKVIYPVENAEDLAKQTKIKYGCLGSGSTKAFFKESKIPTYQKMWNFMNSNPNVFMSNNEKGVQRVMQGDYAYLMESASIEYITERNCNLTQIGGLLDSKGYGIATRKGSKYRTPLSSGILKLQEDGILHILKERWWKQKKGGGKCMDDSKKSSSGVTELGLGNVGGVFVVLLTGLALAAFVAVIEFFWKARKLAHVDREPLCKEMFRELKFALSCRSSTKPVIGRKQDNCGEFRVSTIPGYSTQY</sequence>
<evidence type="ECO:0000313" key="22">
    <source>
        <dbReference type="EMBL" id="GIY50044.1"/>
    </source>
</evidence>
<evidence type="ECO:0000256" key="18">
    <source>
        <dbReference type="PIRSR" id="PIRSR601508-3"/>
    </source>
</evidence>
<keyword evidence="23" id="KW-1185">Reference proteome</keyword>
<keyword evidence="11" id="KW-0325">Glycoprotein</keyword>
<keyword evidence="6 19" id="KW-1133">Transmembrane helix</keyword>
<feature type="binding site" evidence="16">
    <location>
        <position position="538"/>
    </location>
    <ligand>
        <name>L-glutamate</name>
        <dbReference type="ChEBI" id="CHEBI:29985"/>
    </ligand>
</feature>
<feature type="site" description="Interaction with the cone snail toxin Con-ikot-ikot" evidence="17">
    <location>
        <position position="798"/>
    </location>
</feature>
<evidence type="ECO:0000256" key="4">
    <source>
        <dbReference type="ARBA" id="ARBA00022692"/>
    </source>
</evidence>
<keyword evidence="8" id="KW-0406">Ion transport</keyword>
<dbReference type="InterPro" id="IPR015683">
    <property type="entry name" value="Ionotropic_Glu_rcpt"/>
</dbReference>
<dbReference type="InterPro" id="IPR001828">
    <property type="entry name" value="ANF_lig-bd_rcpt"/>
</dbReference>
<evidence type="ECO:0000256" key="5">
    <source>
        <dbReference type="ARBA" id="ARBA00022729"/>
    </source>
</evidence>
<keyword evidence="5" id="KW-0732">Signal</keyword>
<dbReference type="InterPro" id="IPR001508">
    <property type="entry name" value="Iono_Glu_rcpt_met"/>
</dbReference>
<dbReference type="FunFam" id="3.40.190.10:FF:000001">
    <property type="entry name" value="Glutamate receptor ionotropic, kainate 2"/>
    <property type="match status" value="1"/>
</dbReference>
<evidence type="ECO:0000256" key="8">
    <source>
        <dbReference type="ARBA" id="ARBA00023065"/>
    </source>
</evidence>
<dbReference type="SMART" id="SM00079">
    <property type="entry name" value="PBPe"/>
    <property type="match status" value="1"/>
</dbReference>
<dbReference type="PANTHER" id="PTHR18966">
    <property type="entry name" value="IONOTROPIC GLUTAMATE RECEPTOR"/>
    <property type="match status" value="1"/>
</dbReference>
<evidence type="ECO:0000259" key="21">
    <source>
        <dbReference type="SMART" id="SM00918"/>
    </source>
</evidence>
<evidence type="ECO:0000259" key="20">
    <source>
        <dbReference type="SMART" id="SM00079"/>
    </source>
</evidence>
<evidence type="ECO:0000256" key="17">
    <source>
        <dbReference type="PIRSR" id="PIRSR601508-2"/>
    </source>
</evidence>
<feature type="domain" description="Ionotropic glutamate receptor C-terminal" evidence="20">
    <location>
        <begin position="448"/>
        <end position="815"/>
    </location>
</feature>
<keyword evidence="10 22" id="KW-0675">Receptor</keyword>
<feature type="domain" description="Ionotropic glutamate receptor L-glutamate and glycine-binding" evidence="21">
    <location>
        <begin position="458"/>
        <end position="522"/>
    </location>
</feature>
<dbReference type="Proteomes" id="UP001054837">
    <property type="component" value="Unassembled WGS sequence"/>
</dbReference>
<feature type="binding site" evidence="16">
    <location>
        <position position="533"/>
    </location>
    <ligand>
        <name>L-glutamate</name>
        <dbReference type="ChEBI" id="CHEBI:29985"/>
    </ligand>
</feature>
<keyword evidence="13" id="KW-1071">Ligand-gated ion channel</keyword>
<feature type="binding site" evidence="16">
    <location>
        <position position="705"/>
    </location>
    <ligand>
        <name>L-glutamate</name>
        <dbReference type="ChEBI" id="CHEBI:29985"/>
    </ligand>
</feature>
<organism evidence="22 23">
    <name type="scientific">Caerostris darwini</name>
    <dbReference type="NCBI Taxonomy" id="1538125"/>
    <lineage>
        <taxon>Eukaryota</taxon>
        <taxon>Metazoa</taxon>
        <taxon>Ecdysozoa</taxon>
        <taxon>Arthropoda</taxon>
        <taxon>Chelicerata</taxon>
        <taxon>Arachnida</taxon>
        <taxon>Araneae</taxon>
        <taxon>Araneomorphae</taxon>
        <taxon>Entelegynae</taxon>
        <taxon>Araneoidea</taxon>
        <taxon>Araneidae</taxon>
        <taxon>Caerostris</taxon>
    </lineage>
</organism>
<dbReference type="Gene3D" id="3.40.50.2300">
    <property type="match status" value="2"/>
</dbReference>
<feature type="site" description="Interaction with the cone snail toxin Con-ikot-ikot" evidence="17">
    <location>
        <position position="710"/>
    </location>
</feature>
<dbReference type="SUPFAM" id="SSF53850">
    <property type="entry name" value="Periplasmic binding protein-like II"/>
    <property type="match status" value="1"/>
</dbReference>
<evidence type="ECO:0000256" key="12">
    <source>
        <dbReference type="ARBA" id="ARBA00023257"/>
    </source>
</evidence>
<evidence type="ECO:0000256" key="16">
    <source>
        <dbReference type="PIRSR" id="PIRSR601508-1"/>
    </source>
</evidence>
<evidence type="ECO:0000256" key="6">
    <source>
        <dbReference type="ARBA" id="ARBA00022989"/>
    </source>
</evidence>
<keyword evidence="9 19" id="KW-0472">Membrane</keyword>
<dbReference type="SMART" id="SM00918">
    <property type="entry name" value="Lig_chan-Glu_bd"/>
    <property type="match status" value="1"/>
</dbReference>
<comment type="caution">
    <text evidence="22">The sequence shown here is derived from an EMBL/GenBank/DDBJ whole genome shotgun (WGS) entry which is preliminary data.</text>
</comment>
<dbReference type="Gene3D" id="1.10.287.70">
    <property type="match status" value="1"/>
</dbReference>
<gene>
    <name evidence="22" type="primary">GRIK2</name>
    <name evidence="22" type="ORF">CDAR_597501</name>
</gene>
<keyword evidence="18" id="KW-1015">Disulfide bond</keyword>
<evidence type="ECO:0000256" key="3">
    <source>
        <dbReference type="ARBA" id="ARBA00022475"/>
    </source>
</evidence>
<feature type="binding site" evidence="16">
    <location>
        <position position="704"/>
    </location>
    <ligand>
        <name>L-glutamate</name>
        <dbReference type="ChEBI" id="CHEBI:29985"/>
    </ligand>
</feature>
<comment type="subcellular location">
    <subcellularLocation>
        <location evidence="15">Postsynaptic cell membrane</location>
        <topology evidence="15">Multi-pass membrane protein</topology>
    </subcellularLocation>
</comment>
<dbReference type="Pfam" id="PF10613">
    <property type="entry name" value="Lig_chan-Glu_bd"/>
    <property type="match status" value="1"/>
</dbReference>
<feature type="transmembrane region" description="Helical" evidence="19">
    <location>
        <begin position="578"/>
        <end position="596"/>
    </location>
</feature>
<keyword evidence="7" id="KW-0770">Synapse</keyword>
<evidence type="ECO:0000256" key="15">
    <source>
        <dbReference type="ARBA" id="ARBA00034104"/>
    </source>
</evidence>
<evidence type="ECO:0000256" key="10">
    <source>
        <dbReference type="ARBA" id="ARBA00023170"/>
    </source>
</evidence>
<proteinExistence type="inferred from homology"/>
<protein>
    <submittedName>
        <fullName evidence="22">Glutamate receptor ionotropic, kainate 2</fullName>
    </submittedName>
</protein>
<feature type="binding site" evidence="16">
    <location>
        <position position="752"/>
    </location>
    <ligand>
        <name>L-glutamate</name>
        <dbReference type="ChEBI" id="CHEBI:29985"/>
    </ligand>
</feature>
<evidence type="ECO:0000256" key="7">
    <source>
        <dbReference type="ARBA" id="ARBA00023018"/>
    </source>
</evidence>
<dbReference type="InterPro" id="IPR028082">
    <property type="entry name" value="Peripla_BP_I"/>
</dbReference>
<dbReference type="Pfam" id="PF01094">
    <property type="entry name" value="ANF_receptor"/>
    <property type="match status" value="1"/>
</dbReference>
<reference evidence="22 23" key="1">
    <citation type="submission" date="2021-06" db="EMBL/GenBank/DDBJ databases">
        <title>Caerostris darwini draft genome.</title>
        <authorList>
            <person name="Kono N."/>
            <person name="Arakawa K."/>
        </authorList>
    </citation>
    <scope>NUCLEOTIDE SEQUENCE [LARGE SCALE GENOMIC DNA]</scope>
</reference>
<evidence type="ECO:0000256" key="13">
    <source>
        <dbReference type="ARBA" id="ARBA00023286"/>
    </source>
</evidence>
<comment type="similarity">
    <text evidence="1">Belongs to the glutamate-gated ion channel (TC 1.A.10.1) family.</text>
</comment>
<feature type="transmembrane region" description="Helical" evidence="19">
    <location>
        <begin position="841"/>
        <end position="865"/>
    </location>
</feature>
<keyword evidence="3" id="KW-1003">Cell membrane</keyword>
<keyword evidence="2" id="KW-0813">Transport</keyword>
<accession>A0AAV4TVA7</accession>
<keyword evidence="12" id="KW-0628">Postsynaptic cell membrane</keyword>
<dbReference type="GO" id="GO:0007166">
    <property type="term" value="P:cell surface receptor signaling pathway"/>
    <property type="evidence" value="ECO:0007669"/>
    <property type="project" value="UniProtKB-ARBA"/>
</dbReference>
<name>A0AAV4TVA7_9ARAC</name>
<dbReference type="CDD" id="cd06382">
    <property type="entry name" value="PBP1_iGluR_Kainate"/>
    <property type="match status" value="1"/>
</dbReference>
<dbReference type="AlphaFoldDB" id="A0AAV4TVA7"/>
<evidence type="ECO:0000256" key="2">
    <source>
        <dbReference type="ARBA" id="ARBA00022448"/>
    </source>
</evidence>
<dbReference type="FunFam" id="3.40.190.10:FF:000060">
    <property type="entry name" value="Glutamate receptor ionotropic, kainate 1"/>
    <property type="match status" value="1"/>
</dbReference>
<feature type="disulfide bond" evidence="18">
    <location>
        <begin position="764"/>
        <end position="822"/>
    </location>
</feature>
<dbReference type="Pfam" id="PF00060">
    <property type="entry name" value="Lig_chan"/>
    <property type="match status" value="1"/>
</dbReference>
<dbReference type="GO" id="GO:0045211">
    <property type="term" value="C:postsynaptic membrane"/>
    <property type="evidence" value="ECO:0007669"/>
    <property type="project" value="UniProtKB-SubCell"/>
</dbReference>
<dbReference type="PRINTS" id="PR00177">
    <property type="entry name" value="NMDARECEPTOR"/>
</dbReference>
<keyword evidence="14" id="KW-0407">Ion channel</keyword>
<feature type="site" description="Crucial to convey clamshell closure to channel opening" evidence="17">
    <location>
        <position position="683"/>
    </location>
</feature>
<evidence type="ECO:0000256" key="14">
    <source>
        <dbReference type="ARBA" id="ARBA00023303"/>
    </source>
</evidence>
<dbReference type="InterPro" id="IPR001320">
    <property type="entry name" value="Iontro_rcpt_C"/>
</dbReference>
<evidence type="ECO:0000256" key="11">
    <source>
        <dbReference type="ARBA" id="ARBA00023180"/>
    </source>
</evidence>
<evidence type="ECO:0000256" key="9">
    <source>
        <dbReference type="ARBA" id="ARBA00023136"/>
    </source>
</evidence>
<evidence type="ECO:0000313" key="23">
    <source>
        <dbReference type="Proteomes" id="UP001054837"/>
    </source>
</evidence>
<dbReference type="EMBL" id="BPLQ01010336">
    <property type="protein sequence ID" value="GIY50044.1"/>
    <property type="molecule type" value="Genomic_DNA"/>
</dbReference>
<dbReference type="GO" id="GO:0022824">
    <property type="term" value="F:transmitter-gated monoatomic ion channel activity"/>
    <property type="evidence" value="ECO:0007669"/>
    <property type="project" value="UniProtKB-ARBA"/>
</dbReference>
<dbReference type="Gene3D" id="3.40.190.10">
    <property type="entry name" value="Periplasmic binding protein-like II"/>
    <property type="match status" value="2"/>
</dbReference>
<evidence type="ECO:0000256" key="19">
    <source>
        <dbReference type="SAM" id="Phobius"/>
    </source>
</evidence>
<dbReference type="InterPro" id="IPR019594">
    <property type="entry name" value="Glu/Gly-bd"/>
</dbReference>
<feature type="transmembrane region" description="Helical" evidence="19">
    <location>
        <begin position="654"/>
        <end position="676"/>
    </location>
</feature>
<dbReference type="SUPFAM" id="SSF53822">
    <property type="entry name" value="Periplasmic binding protein-like I"/>
    <property type="match status" value="1"/>
</dbReference>
<keyword evidence="4 19" id="KW-0812">Transmembrane</keyword>
<dbReference type="FunFam" id="1.10.287.70:FF:000010">
    <property type="entry name" value="Putative glutamate receptor ionotropic kainate 1"/>
    <property type="match status" value="1"/>
</dbReference>
<evidence type="ECO:0000256" key="1">
    <source>
        <dbReference type="ARBA" id="ARBA00008685"/>
    </source>
</evidence>